<gene>
    <name evidence="1" type="ORF">OCTVUL_1B004881</name>
</gene>
<accession>A0AA36AYK8</accession>
<evidence type="ECO:0000313" key="2">
    <source>
        <dbReference type="Proteomes" id="UP001162480"/>
    </source>
</evidence>
<dbReference type="Proteomes" id="UP001162480">
    <property type="component" value="Chromosome 6"/>
</dbReference>
<dbReference type="EMBL" id="OX597819">
    <property type="protein sequence ID" value="CAI9724681.1"/>
    <property type="molecule type" value="Genomic_DNA"/>
</dbReference>
<protein>
    <recommendedName>
        <fullName evidence="3">Craniofacial development protein 2-like</fullName>
    </recommendedName>
</protein>
<dbReference type="InterPro" id="IPR036691">
    <property type="entry name" value="Endo/exonu/phosph_ase_sf"/>
</dbReference>
<keyword evidence="2" id="KW-1185">Reference proteome</keyword>
<dbReference type="SUPFAM" id="SSF56219">
    <property type="entry name" value="DNase I-like"/>
    <property type="match status" value="1"/>
</dbReference>
<dbReference type="AlphaFoldDB" id="A0AA36AYK8"/>
<organism evidence="1 2">
    <name type="scientific">Octopus vulgaris</name>
    <name type="common">Common octopus</name>
    <dbReference type="NCBI Taxonomy" id="6645"/>
    <lineage>
        <taxon>Eukaryota</taxon>
        <taxon>Metazoa</taxon>
        <taxon>Spiralia</taxon>
        <taxon>Lophotrochozoa</taxon>
        <taxon>Mollusca</taxon>
        <taxon>Cephalopoda</taxon>
        <taxon>Coleoidea</taxon>
        <taxon>Octopodiformes</taxon>
        <taxon>Octopoda</taxon>
        <taxon>Incirrata</taxon>
        <taxon>Octopodidae</taxon>
        <taxon>Octopus</taxon>
    </lineage>
</organism>
<evidence type="ECO:0000313" key="1">
    <source>
        <dbReference type="EMBL" id="CAI9724681.1"/>
    </source>
</evidence>
<sequence length="77" mass="8781">MTLTLEFDHNTRATLVSGYALSMAPTEQEKDEFYNQLRDAISSCYNRDKLILMGDFNTRVGTDHQAWEDVLGPHVVC</sequence>
<proteinExistence type="predicted"/>
<evidence type="ECO:0008006" key="3">
    <source>
        <dbReference type="Google" id="ProtNLM"/>
    </source>
</evidence>
<name>A0AA36AYK8_OCTVU</name>
<dbReference type="Gene3D" id="3.60.10.10">
    <property type="entry name" value="Endonuclease/exonuclease/phosphatase"/>
    <property type="match status" value="1"/>
</dbReference>
<reference evidence="1" key="1">
    <citation type="submission" date="2023-08" db="EMBL/GenBank/DDBJ databases">
        <authorList>
            <person name="Alioto T."/>
            <person name="Alioto T."/>
            <person name="Gomez Garrido J."/>
        </authorList>
    </citation>
    <scope>NUCLEOTIDE SEQUENCE</scope>
</reference>